<gene>
    <name evidence="1" type="ORF">ABII15_28125</name>
</gene>
<accession>A0AAU8J005</accession>
<evidence type="ECO:0000313" key="1">
    <source>
        <dbReference type="EMBL" id="XCJ73587.1"/>
    </source>
</evidence>
<dbReference type="RefSeq" id="WP_353945047.1">
    <property type="nucleotide sequence ID" value="NZ_CP159534.1"/>
</dbReference>
<dbReference type="KEGG" id="stac:ABII15_28125"/>
<name>A0AAU8J005_9ACTN</name>
<sequence>MVEAGVGPGRLEVAAVGASAVVTLCAWNVGADEREGDPGLEPVLALGLPPGVEPGVVPGVLPGVVFDGEDVLDGCVLDDDGSVDVGVGVGVPVWAAAGCWTCVRGSCPADGSCVLPCEGVCAEPGACAAPLVSWAVGALSEDVLMLCALAPDGVGEAVDVSAAARVSGPECGSGDAVPVPPESRCAPDGVGELEDPSGPRVSVCTELSTVVCCSRYPSSNGVNGLPLSAEEFTPPVSALALAPTDDVLLDDPPPVSPEAAAVVRT</sequence>
<dbReference type="AlphaFoldDB" id="A0AAU8J005"/>
<dbReference type="EMBL" id="CP159534">
    <property type="protein sequence ID" value="XCJ73587.1"/>
    <property type="molecule type" value="Genomic_DNA"/>
</dbReference>
<reference evidence="1" key="1">
    <citation type="submission" date="2024-06" db="EMBL/GenBank/DDBJ databases">
        <title>Streptomyces sp. strain HUAS MG91 genome sequences.</title>
        <authorList>
            <person name="Mo P."/>
        </authorList>
    </citation>
    <scope>NUCLEOTIDE SEQUENCE</scope>
    <source>
        <strain evidence="1">HUAS MG91</strain>
    </source>
</reference>
<protein>
    <submittedName>
        <fullName evidence="1">Uncharacterized protein</fullName>
    </submittedName>
</protein>
<organism evidence="1">
    <name type="scientific">Streptomyces tabacisoli</name>
    <dbReference type="NCBI Taxonomy" id="3156398"/>
    <lineage>
        <taxon>Bacteria</taxon>
        <taxon>Bacillati</taxon>
        <taxon>Actinomycetota</taxon>
        <taxon>Actinomycetes</taxon>
        <taxon>Kitasatosporales</taxon>
        <taxon>Streptomycetaceae</taxon>
        <taxon>Streptomyces</taxon>
    </lineage>
</organism>
<proteinExistence type="predicted"/>